<dbReference type="Pfam" id="PF13456">
    <property type="entry name" value="RVT_3"/>
    <property type="match status" value="1"/>
</dbReference>
<feature type="domain" description="RNase H type-1" evidence="1">
    <location>
        <begin position="184"/>
        <end position="292"/>
    </location>
</feature>
<dbReference type="PANTHER" id="PTHR47723">
    <property type="entry name" value="OS05G0353850 PROTEIN"/>
    <property type="match status" value="1"/>
</dbReference>
<dbReference type="GO" id="GO:0004523">
    <property type="term" value="F:RNA-DNA hybrid ribonuclease activity"/>
    <property type="evidence" value="ECO:0007669"/>
    <property type="project" value="InterPro"/>
</dbReference>
<organism evidence="2 3">
    <name type="scientific">Senna tora</name>
    <dbReference type="NCBI Taxonomy" id="362788"/>
    <lineage>
        <taxon>Eukaryota</taxon>
        <taxon>Viridiplantae</taxon>
        <taxon>Streptophyta</taxon>
        <taxon>Embryophyta</taxon>
        <taxon>Tracheophyta</taxon>
        <taxon>Spermatophyta</taxon>
        <taxon>Magnoliopsida</taxon>
        <taxon>eudicotyledons</taxon>
        <taxon>Gunneridae</taxon>
        <taxon>Pentapetalae</taxon>
        <taxon>rosids</taxon>
        <taxon>fabids</taxon>
        <taxon>Fabales</taxon>
        <taxon>Fabaceae</taxon>
        <taxon>Caesalpinioideae</taxon>
        <taxon>Cassia clade</taxon>
        <taxon>Senna</taxon>
    </lineage>
</organism>
<dbReference type="SUPFAM" id="SSF53098">
    <property type="entry name" value="Ribonuclease H-like"/>
    <property type="match status" value="1"/>
</dbReference>
<dbReference type="AlphaFoldDB" id="A0A834XEI5"/>
<dbReference type="PANTHER" id="PTHR47723:SF19">
    <property type="entry name" value="POLYNUCLEOTIDYL TRANSFERASE, RIBONUCLEASE H-LIKE SUPERFAMILY PROTEIN"/>
    <property type="match status" value="1"/>
</dbReference>
<evidence type="ECO:0000259" key="1">
    <source>
        <dbReference type="Pfam" id="PF13456"/>
    </source>
</evidence>
<dbReference type="InterPro" id="IPR012337">
    <property type="entry name" value="RNaseH-like_sf"/>
</dbReference>
<protein>
    <submittedName>
        <fullName evidence="2">Putative ribonuclease H-like domain-containing protein</fullName>
    </submittedName>
</protein>
<evidence type="ECO:0000313" key="3">
    <source>
        <dbReference type="Proteomes" id="UP000634136"/>
    </source>
</evidence>
<dbReference type="InterPro" id="IPR036397">
    <property type="entry name" value="RNaseH_sf"/>
</dbReference>
<gene>
    <name evidence="2" type="ORF">G2W53_004021</name>
</gene>
<dbReference type="InterPro" id="IPR044730">
    <property type="entry name" value="RNase_H-like_dom_plant"/>
</dbReference>
<dbReference type="GO" id="GO:0003676">
    <property type="term" value="F:nucleic acid binding"/>
    <property type="evidence" value="ECO:0007669"/>
    <property type="project" value="InterPro"/>
</dbReference>
<comment type="caution">
    <text evidence="2">The sequence shown here is derived from an EMBL/GenBank/DDBJ whole genome shotgun (WGS) entry which is preliminary data.</text>
</comment>
<dbReference type="InterPro" id="IPR053151">
    <property type="entry name" value="RNase_H-like"/>
</dbReference>
<accession>A0A834XEI5</accession>
<dbReference type="Gene3D" id="3.30.420.10">
    <property type="entry name" value="Ribonuclease H-like superfamily/Ribonuclease H"/>
    <property type="match status" value="1"/>
</dbReference>
<proteinExistence type="predicted"/>
<name>A0A834XEI5_9FABA</name>
<reference evidence="2" key="1">
    <citation type="submission" date="2020-09" db="EMBL/GenBank/DDBJ databases">
        <title>Genome-Enabled Discovery of Anthraquinone Biosynthesis in Senna tora.</title>
        <authorList>
            <person name="Kang S.-H."/>
            <person name="Pandey R.P."/>
            <person name="Lee C.-M."/>
            <person name="Sim J.-S."/>
            <person name="Jeong J.-T."/>
            <person name="Choi B.-S."/>
            <person name="Jung M."/>
            <person name="Ginzburg D."/>
            <person name="Zhao K."/>
            <person name="Won S.Y."/>
            <person name="Oh T.-J."/>
            <person name="Yu Y."/>
            <person name="Kim N.-H."/>
            <person name="Lee O.R."/>
            <person name="Lee T.-H."/>
            <person name="Bashyal P."/>
            <person name="Kim T.-S."/>
            <person name="Lee W.-H."/>
            <person name="Kawkins C."/>
            <person name="Kim C.-K."/>
            <person name="Kim J.S."/>
            <person name="Ahn B.O."/>
            <person name="Rhee S.Y."/>
            <person name="Sohng J.K."/>
        </authorList>
    </citation>
    <scope>NUCLEOTIDE SEQUENCE</scope>
    <source>
        <tissue evidence="2">Leaf</tissue>
    </source>
</reference>
<dbReference type="InterPro" id="IPR002156">
    <property type="entry name" value="RNaseH_domain"/>
</dbReference>
<sequence>MKTDSGYWISDEEALKELVCSYYKSLYSKEGTISMPSVLVTEGSYHKKSCEREFVTSLLWKEIGTGACSPVCSLRRWLLALSPYTHLCLTLVVTELLGTHPQMVNFQLSLPIICYKRDWIRANISNTAKEWNTRFALSVWTIWKQRNEVIFNNKSRSPVSIKMMTENYLAGVREVGLIRLSEIGCGGTLRDYNGRWLTGFAKSMGYGSPVLAEAWAIKIGLELARKSSIQNLILESDSLVVINMVKNGVEKDHPLFTIITSIRELAAKDWNVTFSHTLREGNRVANLLANLAHRSPNGLQVWEIPPSICISTLQDDVRGTWLPRGFSG</sequence>
<evidence type="ECO:0000313" key="2">
    <source>
        <dbReference type="EMBL" id="KAF7841723.1"/>
    </source>
</evidence>
<dbReference type="CDD" id="cd06222">
    <property type="entry name" value="RNase_H_like"/>
    <property type="match status" value="1"/>
</dbReference>
<dbReference type="OrthoDB" id="1215078at2759"/>
<dbReference type="EMBL" id="JAAIUW010000002">
    <property type="protein sequence ID" value="KAF7841723.1"/>
    <property type="molecule type" value="Genomic_DNA"/>
</dbReference>
<keyword evidence="3" id="KW-1185">Reference proteome</keyword>
<dbReference type="Proteomes" id="UP000634136">
    <property type="component" value="Unassembled WGS sequence"/>
</dbReference>